<reference evidence="3 4" key="1">
    <citation type="submission" date="2017-08" db="EMBL/GenBank/DDBJ databases">
        <title>Genomic and metabolic characterisation of spoilage-associated Pseudomonas species.</title>
        <authorList>
            <person name="Stanborough T."/>
            <person name="Fegan N."/>
            <person name="Powell S.M."/>
            <person name="Singh T."/>
            <person name="Tamplin M.L."/>
            <person name="Chandry P.S."/>
        </authorList>
    </citation>
    <scope>NUCLEOTIDE SEQUENCE [LARGE SCALE GENOMIC DNA]</scope>
    <source>
        <strain evidence="2 3">L1802</strain>
        <strain evidence="1 4">L1814</strain>
    </source>
</reference>
<keyword evidence="4" id="KW-1185">Reference proteome</keyword>
<proteinExistence type="predicted"/>
<evidence type="ECO:0000313" key="2">
    <source>
        <dbReference type="EMBL" id="OZY60390.1"/>
    </source>
</evidence>
<gene>
    <name evidence="1" type="ORF">CJF38_19005</name>
    <name evidence="2" type="ORF">CJF39_05775</name>
</gene>
<dbReference type="InterPro" id="IPR010265">
    <property type="entry name" value="Phage_lambda_TipM"/>
</dbReference>
<sequence>MAEAFTWRAQLGSSGDEEPSILESQYNNGYSQRISVGINNLSTSWPVSFMGREDYIKPILEFFRRHKGVTHFKWTPPLHDPGMFITSGGWNLKPAGGGTFVLSTKFQQVFNP</sequence>
<organism evidence="2 3">
    <name type="scientific">Pseudomonas lundensis</name>
    <dbReference type="NCBI Taxonomy" id="86185"/>
    <lineage>
        <taxon>Bacteria</taxon>
        <taxon>Pseudomonadati</taxon>
        <taxon>Pseudomonadota</taxon>
        <taxon>Gammaproteobacteria</taxon>
        <taxon>Pseudomonadales</taxon>
        <taxon>Pseudomonadaceae</taxon>
        <taxon>Pseudomonas</taxon>
    </lineage>
</organism>
<accession>A0A266ND99</accession>
<dbReference type="Pfam" id="PF05939">
    <property type="entry name" value="Phage_min_tail"/>
    <property type="match status" value="1"/>
</dbReference>
<dbReference type="EMBL" id="NQKG01000022">
    <property type="protein sequence ID" value="OZY53638.1"/>
    <property type="molecule type" value="Genomic_DNA"/>
</dbReference>
<name>A0A266ND99_9PSED</name>
<evidence type="ECO:0000313" key="4">
    <source>
        <dbReference type="Proteomes" id="UP000216897"/>
    </source>
</evidence>
<dbReference type="OrthoDB" id="8607203at2"/>
<dbReference type="RefSeq" id="WP_047274447.1">
    <property type="nucleotide sequence ID" value="NZ_JAAQXW010000003.1"/>
</dbReference>
<comment type="caution">
    <text evidence="2">The sequence shown here is derived from an EMBL/GenBank/DDBJ whole genome shotgun (WGS) entry which is preliminary data.</text>
</comment>
<dbReference type="AlphaFoldDB" id="A0A266ND99"/>
<evidence type="ECO:0008006" key="5">
    <source>
        <dbReference type="Google" id="ProtNLM"/>
    </source>
</evidence>
<evidence type="ECO:0000313" key="1">
    <source>
        <dbReference type="EMBL" id="OZY53638.1"/>
    </source>
</evidence>
<dbReference type="Proteomes" id="UP000216897">
    <property type="component" value="Unassembled WGS sequence"/>
</dbReference>
<evidence type="ECO:0000313" key="3">
    <source>
        <dbReference type="Proteomes" id="UP000215788"/>
    </source>
</evidence>
<dbReference type="EMBL" id="NQKI01000006">
    <property type="protein sequence ID" value="OZY60390.1"/>
    <property type="molecule type" value="Genomic_DNA"/>
</dbReference>
<dbReference type="Proteomes" id="UP000215788">
    <property type="component" value="Unassembled WGS sequence"/>
</dbReference>
<protein>
    <recommendedName>
        <fullName evidence="5">Phage tail protein</fullName>
    </recommendedName>
</protein>